<organism evidence="1">
    <name type="scientific">Arundo donax</name>
    <name type="common">Giant reed</name>
    <name type="synonym">Donax arundinaceus</name>
    <dbReference type="NCBI Taxonomy" id="35708"/>
    <lineage>
        <taxon>Eukaryota</taxon>
        <taxon>Viridiplantae</taxon>
        <taxon>Streptophyta</taxon>
        <taxon>Embryophyta</taxon>
        <taxon>Tracheophyta</taxon>
        <taxon>Spermatophyta</taxon>
        <taxon>Magnoliopsida</taxon>
        <taxon>Liliopsida</taxon>
        <taxon>Poales</taxon>
        <taxon>Poaceae</taxon>
        <taxon>PACMAD clade</taxon>
        <taxon>Arundinoideae</taxon>
        <taxon>Arundineae</taxon>
        <taxon>Arundo</taxon>
    </lineage>
</organism>
<reference evidence="1" key="1">
    <citation type="submission" date="2014-09" db="EMBL/GenBank/DDBJ databases">
        <authorList>
            <person name="Magalhaes I.L.F."/>
            <person name="Oliveira U."/>
            <person name="Santos F.R."/>
            <person name="Vidigal T.H.D.A."/>
            <person name="Brescovit A.D."/>
            <person name="Santos A.J."/>
        </authorList>
    </citation>
    <scope>NUCLEOTIDE SEQUENCE</scope>
    <source>
        <tissue evidence="1">Shoot tissue taken approximately 20 cm above the soil surface</tissue>
    </source>
</reference>
<protein>
    <submittedName>
        <fullName evidence="1">Uncharacterized protein</fullName>
    </submittedName>
</protein>
<dbReference type="EMBL" id="GBRH01162691">
    <property type="protein sequence ID" value="JAE35205.1"/>
    <property type="molecule type" value="Transcribed_RNA"/>
</dbReference>
<name>A0A0A9HDG8_ARUDO</name>
<proteinExistence type="predicted"/>
<dbReference type="AlphaFoldDB" id="A0A0A9HDG8"/>
<accession>A0A0A9HDG8</accession>
<sequence length="28" mass="3053">MCLFTVAGCRGNCANKRNASVPTQRILK</sequence>
<evidence type="ECO:0000313" key="1">
    <source>
        <dbReference type="EMBL" id="JAE35205.1"/>
    </source>
</evidence>
<reference evidence="1" key="2">
    <citation type="journal article" date="2015" name="Data Brief">
        <title>Shoot transcriptome of the giant reed, Arundo donax.</title>
        <authorList>
            <person name="Barrero R.A."/>
            <person name="Guerrero F.D."/>
            <person name="Moolhuijzen P."/>
            <person name="Goolsby J.A."/>
            <person name="Tidwell J."/>
            <person name="Bellgard S.E."/>
            <person name="Bellgard M.I."/>
        </authorList>
    </citation>
    <scope>NUCLEOTIDE SEQUENCE</scope>
    <source>
        <tissue evidence="1">Shoot tissue taken approximately 20 cm above the soil surface</tissue>
    </source>
</reference>